<dbReference type="AlphaFoldDB" id="A0A9P6AE31"/>
<feature type="region of interest" description="Disordered" evidence="1">
    <location>
        <begin position="44"/>
        <end position="149"/>
    </location>
</feature>
<evidence type="ECO:0000313" key="3">
    <source>
        <dbReference type="Proteomes" id="UP000886523"/>
    </source>
</evidence>
<dbReference type="Proteomes" id="UP000886523">
    <property type="component" value="Unassembled WGS sequence"/>
</dbReference>
<organism evidence="2 3">
    <name type="scientific">Hydnum rufescens UP504</name>
    <dbReference type="NCBI Taxonomy" id="1448309"/>
    <lineage>
        <taxon>Eukaryota</taxon>
        <taxon>Fungi</taxon>
        <taxon>Dikarya</taxon>
        <taxon>Basidiomycota</taxon>
        <taxon>Agaricomycotina</taxon>
        <taxon>Agaricomycetes</taxon>
        <taxon>Cantharellales</taxon>
        <taxon>Hydnaceae</taxon>
        <taxon>Hydnum</taxon>
    </lineage>
</organism>
<gene>
    <name evidence="2" type="ORF">BS47DRAFT_1369118</name>
</gene>
<reference evidence="2" key="1">
    <citation type="journal article" date="2020" name="Nat. Commun.">
        <title>Large-scale genome sequencing of mycorrhizal fungi provides insights into the early evolution of symbiotic traits.</title>
        <authorList>
            <person name="Miyauchi S."/>
            <person name="Kiss E."/>
            <person name="Kuo A."/>
            <person name="Drula E."/>
            <person name="Kohler A."/>
            <person name="Sanchez-Garcia M."/>
            <person name="Morin E."/>
            <person name="Andreopoulos B."/>
            <person name="Barry K.W."/>
            <person name="Bonito G."/>
            <person name="Buee M."/>
            <person name="Carver A."/>
            <person name="Chen C."/>
            <person name="Cichocki N."/>
            <person name="Clum A."/>
            <person name="Culley D."/>
            <person name="Crous P.W."/>
            <person name="Fauchery L."/>
            <person name="Girlanda M."/>
            <person name="Hayes R.D."/>
            <person name="Keri Z."/>
            <person name="LaButti K."/>
            <person name="Lipzen A."/>
            <person name="Lombard V."/>
            <person name="Magnuson J."/>
            <person name="Maillard F."/>
            <person name="Murat C."/>
            <person name="Nolan M."/>
            <person name="Ohm R.A."/>
            <person name="Pangilinan J."/>
            <person name="Pereira M.F."/>
            <person name="Perotto S."/>
            <person name="Peter M."/>
            <person name="Pfister S."/>
            <person name="Riley R."/>
            <person name="Sitrit Y."/>
            <person name="Stielow J.B."/>
            <person name="Szollosi G."/>
            <person name="Zifcakova L."/>
            <person name="Stursova M."/>
            <person name="Spatafora J.W."/>
            <person name="Tedersoo L."/>
            <person name="Vaario L.M."/>
            <person name="Yamada A."/>
            <person name="Yan M."/>
            <person name="Wang P."/>
            <person name="Xu J."/>
            <person name="Bruns T."/>
            <person name="Baldrian P."/>
            <person name="Vilgalys R."/>
            <person name="Dunand C."/>
            <person name="Henrissat B."/>
            <person name="Grigoriev I.V."/>
            <person name="Hibbett D."/>
            <person name="Nagy L.G."/>
            <person name="Martin F.M."/>
        </authorList>
    </citation>
    <scope>NUCLEOTIDE SEQUENCE</scope>
    <source>
        <strain evidence="2">UP504</strain>
    </source>
</reference>
<proteinExistence type="predicted"/>
<dbReference type="EMBL" id="MU129277">
    <property type="protein sequence ID" value="KAF9503996.1"/>
    <property type="molecule type" value="Genomic_DNA"/>
</dbReference>
<keyword evidence="3" id="KW-1185">Reference proteome</keyword>
<sequence>MAIFMISTTHSNAPNDMIHSNAPNEDVMYNNTPNKDTTAPYEGLGTHTPMAGQCNEYPGPEPEPSPHESVNTPQMKTANNCMNELSMTPPQGTRARPPTRVDEHTPLWGSMSQPQCMKICSHKPKPMDARTQQKPMPIHANTRTMKDNK</sequence>
<evidence type="ECO:0000256" key="1">
    <source>
        <dbReference type="SAM" id="MobiDB-lite"/>
    </source>
</evidence>
<protein>
    <submittedName>
        <fullName evidence="2">Uncharacterized protein</fullName>
    </submittedName>
</protein>
<name>A0A9P6AE31_9AGAM</name>
<feature type="compositionally biased region" description="Polar residues" evidence="1">
    <location>
        <begin position="69"/>
        <end position="91"/>
    </location>
</feature>
<evidence type="ECO:0000313" key="2">
    <source>
        <dbReference type="EMBL" id="KAF9503996.1"/>
    </source>
</evidence>
<accession>A0A9P6AE31</accession>
<comment type="caution">
    <text evidence="2">The sequence shown here is derived from an EMBL/GenBank/DDBJ whole genome shotgun (WGS) entry which is preliminary data.</text>
</comment>